<evidence type="ECO:0000256" key="9">
    <source>
        <dbReference type="RuleBase" id="RU362122"/>
    </source>
</evidence>
<keyword evidence="7 9" id="KW-1133">Transmembrane helix</keyword>
<comment type="function">
    <text evidence="9">Component of the transport system for branched-chain amino acids.</text>
</comment>
<evidence type="ECO:0000256" key="2">
    <source>
        <dbReference type="ARBA" id="ARBA00008540"/>
    </source>
</evidence>
<keyword evidence="4" id="KW-1003">Cell membrane</keyword>
<evidence type="ECO:0000313" key="10">
    <source>
        <dbReference type="EMBL" id="VYU66337.1"/>
    </source>
</evidence>
<evidence type="ECO:0000256" key="7">
    <source>
        <dbReference type="ARBA" id="ARBA00022989"/>
    </source>
</evidence>
<comment type="similarity">
    <text evidence="2 9">Belongs to the branched chain amino acid transporter family.</text>
</comment>
<keyword evidence="3 9" id="KW-0813">Transport</keyword>
<dbReference type="InterPro" id="IPR004685">
    <property type="entry name" value="Brnchd-chn_aa_trnsp_Livcs"/>
</dbReference>
<gene>
    <name evidence="10" type="primary">brnQ_3</name>
    <name evidence="10" type="ORF">FPLFYP42_03286</name>
</gene>
<dbReference type="Pfam" id="PF05525">
    <property type="entry name" value="Branch_AA_trans"/>
    <property type="match status" value="1"/>
</dbReference>
<feature type="transmembrane region" description="Helical" evidence="9">
    <location>
        <begin position="270"/>
        <end position="299"/>
    </location>
</feature>
<feature type="transmembrane region" description="Helical" evidence="9">
    <location>
        <begin position="40"/>
        <end position="60"/>
    </location>
</feature>
<evidence type="ECO:0000256" key="5">
    <source>
        <dbReference type="ARBA" id="ARBA00022692"/>
    </source>
</evidence>
<evidence type="ECO:0000256" key="8">
    <source>
        <dbReference type="ARBA" id="ARBA00023136"/>
    </source>
</evidence>
<dbReference type="GO" id="GO:0015190">
    <property type="term" value="F:L-leucine transmembrane transporter activity"/>
    <property type="evidence" value="ECO:0007669"/>
    <property type="project" value="TreeGrafter"/>
</dbReference>
<dbReference type="RefSeq" id="WP_156622229.1">
    <property type="nucleotide sequence ID" value="NZ_CACRUB010000050.1"/>
</dbReference>
<feature type="transmembrane region" description="Helical" evidence="9">
    <location>
        <begin position="226"/>
        <end position="250"/>
    </location>
</feature>
<dbReference type="GO" id="GO:0015820">
    <property type="term" value="P:L-leucine transport"/>
    <property type="evidence" value="ECO:0007669"/>
    <property type="project" value="TreeGrafter"/>
</dbReference>
<dbReference type="GO" id="GO:0015818">
    <property type="term" value="P:isoleucine transport"/>
    <property type="evidence" value="ECO:0007669"/>
    <property type="project" value="TreeGrafter"/>
</dbReference>
<keyword evidence="8 9" id="KW-0472">Membrane</keyword>
<feature type="transmembrane region" description="Helical" evidence="9">
    <location>
        <begin position="117"/>
        <end position="134"/>
    </location>
</feature>
<accession>A0A6N3GN61</accession>
<dbReference type="PANTHER" id="PTHR30588:SF0">
    <property type="entry name" value="BRANCHED-CHAIN AMINO ACID PERMEASE BRNQ"/>
    <property type="match status" value="1"/>
</dbReference>
<feature type="transmembrane region" description="Helical" evidence="9">
    <location>
        <begin position="146"/>
        <end position="165"/>
    </location>
</feature>
<dbReference type="GO" id="GO:0005304">
    <property type="term" value="F:L-valine transmembrane transporter activity"/>
    <property type="evidence" value="ECO:0007669"/>
    <property type="project" value="TreeGrafter"/>
</dbReference>
<comment type="subcellular location">
    <subcellularLocation>
        <location evidence="1 9">Cell membrane</location>
        <topology evidence="1 9">Multi-pass membrane protein</topology>
    </subcellularLocation>
</comment>
<organism evidence="10">
    <name type="scientific">Flavonifractor plautii</name>
    <name type="common">Fusobacterium plautii</name>
    <dbReference type="NCBI Taxonomy" id="292800"/>
    <lineage>
        <taxon>Bacteria</taxon>
        <taxon>Bacillati</taxon>
        <taxon>Bacillota</taxon>
        <taxon>Clostridia</taxon>
        <taxon>Eubacteriales</taxon>
        <taxon>Oscillospiraceae</taxon>
        <taxon>Flavonifractor</taxon>
    </lineage>
</organism>
<dbReference type="GO" id="GO:0015188">
    <property type="term" value="F:L-isoleucine transmembrane transporter activity"/>
    <property type="evidence" value="ECO:0007669"/>
    <property type="project" value="TreeGrafter"/>
</dbReference>
<feature type="transmembrane region" description="Helical" evidence="9">
    <location>
        <begin position="311"/>
        <end position="328"/>
    </location>
</feature>
<keyword evidence="6 9" id="KW-0029">Amino-acid transport</keyword>
<evidence type="ECO:0000256" key="3">
    <source>
        <dbReference type="ARBA" id="ARBA00022448"/>
    </source>
</evidence>
<protein>
    <recommendedName>
        <fullName evidence="9">Branched-chain amino acid transport system carrier protein</fullName>
    </recommendedName>
</protein>
<reference evidence="10" key="1">
    <citation type="submission" date="2019-11" db="EMBL/GenBank/DDBJ databases">
        <authorList>
            <person name="Feng L."/>
        </authorList>
    </citation>
    <scope>NUCLEOTIDE SEQUENCE</scope>
    <source>
        <strain evidence="10">FplautiiLFYP42</strain>
    </source>
</reference>
<feature type="transmembrane region" description="Helical" evidence="9">
    <location>
        <begin position="185"/>
        <end position="205"/>
    </location>
</feature>
<sequence>MKKHLIKDSIITGLALFSTMFGAGNLIFPPQIGLFSGSAWFLGAMGMLLGGIILPVLALWSINNVGEGAESLMGHVHPKFYDAFYLVNSTLLAMGSTLPKCAASTHELAVAPLFPDVPIWITVIVFFALVYFFAKDRESVIDKLGKYMTPLLLILLAVVLIKGVVDPVGQPVDTGIENPFGSALLTAYNTGDLTVGILFAGVIIGDLRRRGYDRKASKKAAFSAGLVCVAALFAVYGTMTYLGATGSGIYPQDTPQTVLLSGLIRQIMGTAGIACLGGAVTLACLTTAVGLGSTVVSFLYTFFREKIPYKVLLLIACLIGVFMGITGVQNIVNYVTPIFLVIYPACIVTTVLGLLNRFLPNDGFYKGGVLVALILSLGDAVLSVFPNLEWLKHLMSIFPLAEMGFAWLIPSIIGMFVGGLLYRGKPKFSLPVTHAGETSSVSN</sequence>
<feature type="transmembrane region" description="Helical" evidence="9">
    <location>
        <begin position="334"/>
        <end position="355"/>
    </location>
</feature>
<evidence type="ECO:0000256" key="1">
    <source>
        <dbReference type="ARBA" id="ARBA00004651"/>
    </source>
</evidence>
<feature type="transmembrane region" description="Helical" evidence="9">
    <location>
        <begin position="367"/>
        <end position="385"/>
    </location>
</feature>
<dbReference type="GO" id="GO:0005886">
    <property type="term" value="C:plasma membrane"/>
    <property type="evidence" value="ECO:0007669"/>
    <property type="project" value="UniProtKB-SubCell"/>
</dbReference>
<proteinExistence type="inferred from homology"/>
<name>A0A6N3GN61_FLAPL</name>
<dbReference type="EMBL" id="CACRUB010000050">
    <property type="protein sequence ID" value="VYU66337.1"/>
    <property type="molecule type" value="Genomic_DNA"/>
</dbReference>
<feature type="transmembrane region" description="Helical" evidence="9">
    <location>
        <begin position="80"/>
        <end position="97"/>
    </location>
</feature>
<feature type="transmembrane region" description="Helical" evidence="9">
    <location>
        <begin position="405"/>
        <end position="422"/>
    </location>
</feature>
<keyword evidence="5 9" id="KW-0812">Transmembrane</keyword>
<dbReference type="AlphaFoldDB" id="A0A6N3GN61"/>
<evidence type="ECO:0000256" key="6">
    <source>
        <dbReference type="ARBA" id="ARBA00022970"/>
    </source>
</evidence>
<evidence type="ECO:0000256" key="4">
    <source>
        <dbReference type="ARBA" id="ARBA00022475"/>
    </source>
</evidence>
<dbReference type="PANTHER" id="PTHR30588">
    <property type="entry name" value="BRANCHED-CHAIN AMINO ACID TRANSPORT SYSTEM 2 CARRIER PROTEIN"/>
    <property type="match status" value="1"/>
</dbReference>
<feature type="transmembrane region" description="Helical" evidence="9">
    <location>
        <begin position="9"/>
        <end position="28"/>
    </location>
</feature>